<dbReference type="EC" id="5.4.4.2" evidence="2"/>
<dbReference type="Proteomes" id="UP000255515">
    <property type="component" value="Unassembled WGS sequence"/>
</dbReference>
<reference evidence="2 3" key="1">
    <citation type="submission" date="2018-06" db="EMBL/GenBank/DDBJ databases">
        <authorList>
            <consortium name="Pathogen Informatics"/>
            <person name="Doyle S."/>
        </authorList>
    </citation>
    <scope>NUCLEOTIDE SEQUENCE [LARGE SCALE GENOMIC DNA]</scope>
    <source>
        <strain evidence="2 3">NCTC11661</strain>
    </source>
</reference>
<proteinExistence type="predicted"/>
<evidence type="ECO:0000259" key="1">
    <source>
        <dbReference type="Pfam" id="PF00425"/>
    </source>
</evidence>
<dbReference type="InterPro" id="IPR005801">
    <property type="entry name" value="ADC_synthase"/>
</dbReference>
<evidence type="ECO:0000313" key="2">
    <source>
        <dbReference type="EMBL" id="SUV52657.1"/>
    </source>
</evidence>
<dbReference type="Pfam" id="PF00425">
    <property type="entry name" value="Chorismate_bind"/>
    <property type="match status" value="1"/>
</dbReference>
<organism evidence="2 3">
    <name type="scientific">Bergeyella zoohelcum</name>
    <dbReference type="NCBI Taxonomy" id="1015"/>
    <lineage>
        <taxon>Bacteria</taxon>
        <taxon>Pseudomonadati</taxon>
        <taxon>Bacteroidota</taxon>
        <taxon>Flavobacteriia</taxon>
        <taxon>Flavobacteriales</taxon>
        <taxon>Weeksellaceae</taxon>
        <taxon>Bergeyella</taxon>
    </lineage>
</organism>
<gene>
    <name evidence="2" type="primary">entC</name>
    <name evidence="2" type="ORF">NCTC11661_01797</name>
</gene>
<keyword evidence="2" id="KW-0413">Isomerase</keyword>
<dbReference type="SUPFAM" id="SSF56322">
    <property type="entry name" value="ADC synthase"/>
    <property type="match status" value="1"/>
</dbReference>
<feature type="domain" description="Chorismate-utilising enzyme C-terminal" evidence="1">
    <location>
        <begin position="74"/>
        <end position="313"/>
    </location>
</feature>
<protein>
    <submittedName>
        <fullName evidence="2">Isochorismate synthase entC</fullName>
        <ecNumber evidence="2">5.4.4.2</ecNumber>
    </submittedName>
</protein>
<dbReference type="InterPro" id="IPR015890">
    <property type="entry name" value="Chorismate_C"/>
</dbReference>
<dbReference type="EMBL" id="UFTJ01000003">
    <property type="protein sequence ID" value="SUV52657.1"/>
    <property type="molecule type" value="Genomic_DNA"/>
</dbReference>
<accession>A0A380ZTG8</accession>
<sequence length="325" mass="37903">MILIRFPHQKDIFTIETTENNDFSVAFFDFDQQKKVHFSGRKRMATEHDFLKIEQLFQHKNFHLHAPSTPDDYPTYEEKIKTIKEFLTEENLPKLVFSRRKYHFFEDEISIVASFQKMCNTYPQALVYLFVSEQECWMGGFYEILGKYNKKNQEFHTMSLAGTLPLNESWTEKEIQEQNTVTQYITGIIKQYTSDYQISSLKDAISGNIKHLCTEFSAIINEKEVQNLIHALHPTPAVCGTPKHLCKKKIEELETEERKLYSGYIDIASAEEKNCFVNLRCAQIYANGAKIFVGGGINEQSHPEKEWLETELKAEAILKNLVFLR</sequence>
<dbReference type="GO" id="GO:0008909">
    <property type="term" value="F:isochorismate synthase activity"/>
    <property type="evidence" value="ECO:0007669"/>
    <property type="project" value="UniProtKB-EC"/>
</dbReference>
<dbReference type="PANTHER" id="PTHR42839:SF2">
    <property type="entry name" value="ISOCHORISMATE SYNTHASE ENTC"/>
    <property type="match status" value="1"/>
</dbReference>
<dbReference type="Gene3D" id="3.60.120.10">
    <property type="entry name" value="Anthranilate synthase"/>
    <property type="match status" value="1"/>
</dbReference>
<dbReference type="AlphaFoldDB" id="A0A380ZTG8"/>
<name>A0A380ZTG8_9FLAO</name>
<dbReference type="PANTHER" id="PTHR42839">
    <property type="entry name" value="ISOCHORISMATE SYNTHASE ENTC"/>
    <property type="match status" value="1"/>
</dbReference>
<dbReference type="RefSeq" id="WP_002688259.1">
    <property type="nucleotide sequence ID" value="NZ_UFTJ01000003.1"/>
</dbReference>
<evidence type="ECO:0000313" key="3">
    <source>
        <dbReference type="Proteomes" id="UP000255515"/>
    </source>
</evidence>